<dbReference type="PANTHER" id="PTHR34702:SF1">
    <property type="entry name" value="NA(+)_H(+) ANTIPORTER SUBUNIT F"/>
    <property type="match status" value="1"/>
</dbReference>
<proteinExistence type="inferred from homology"/>
<evidence type="ECO:0000313" key="9">
    <source>
        <dbReference type="EMBL" id="CUH62094.1"/>
    </source>
</evidence>
<evidence type="ECO:0000313" key="10">
    <source>
        <dbReference type="Proteomes" id="UP000051298"/>
    </source>
</evidence>
<protein>
    <submittedName>
        <fullName evidence="9">Multiple resistance and pH homeostasis protein F</fullName>
    </submittedName>
</protein>
<keyword evidence="5 8" id="KW-0812">Transmembrane</keyword>
<dbReference type="RefSeq" id="WP_038004712.1">
    <property type="nucleotide sequence ID" value="NZ_CYRX01000033.1"/>
</dbReference>
<keyword evidence="6 8" id="KW-1133">Transmembrane helix</keyword>
<evidence type="ECO:0000256" key="3">
    <source>
        <dbReference type="ARBA" id="ARBA00022448"/>
    </source>
</evidence>
<keyword evidence="7 8" id="KW-0472">Membrane</keyword>
<sequence>MTPQEFFDWSLHASFIMVMVAVALGFIRLIKGPSLADRVVALDLMTVLIVAFCGLYALLSEVQAFLDVAIVLALIGFLATVAFARFIERKIIRAQDTKLAQSLMDEPPAEEPKP</sequence>
<feature type="transmembrane region" description="Helical" evidence="8">
    <location>
        <begin position="6"/>
        <end position="27"/>
    </location>
</feature>
<evidence type="ECO:0000256" key="4">
    <source>
        <dbReference type="ARBA" id="ARBA00022475"/>
    </source>
</evidence>
<name>A0A0P1FN47_9RHOB</name>
<evidence type="ECO:0000256" key="1">
    <source>
        <dbReference type="ARBA" id="ARBA00004651"/>
    </source>
</evidence>
<feature type="transmembrane region" description="Helical" evidence="8">
    <location>
        <begin position="65"/>
        <end position="87"/>
    </location>
</feature>
<dbReference type="Proteomes" id="UP000051298">
    <property type="component" value="Unassembled WGS sequence"/>
</dbReference>
<evidence type="ECO:0000256" key="6">
    <source>
        <dbReference type="ARBA" id="ARBA00022989"/>
    </source>
</evidence>
<keyword evidence="3" id="KW-0813">Transport</keyword>
<evidence type="ECO:0000256" key="2">
    <source>
        <dbReference type="ARBA" id="ARBA00009212"/>
    </source>
</evidence>
<dbReference type="AlphaFoldDB" id="A0A0P1FN47"/>
<dbReference type="GO" id="GO:0005886">
    <property type="term" value="C:plasma membrane"/>
    <property type="evidence" value="ECO:0007669"/>
    <property type="project" value="UniProtKB-SubCell"/>
</dbReference>
<dbReference type="InterPro" id="IPR007208">
    <property type="entry name" value="MrpF/PhaF-like"/>
</dbReference>
<dbReference type="EMBL" id="CYRX01000033">
    <property type="protein sequence ID" value="CUH62094.1"/>
    <property type="molecule type" value="Genomic_DNA"/>
</dbReference>
<comment type="subcellular location">
    <subcellularLocation>
        <location evidence="1">Cell membrane</location>
        <topology evidence="1">Multi-pass membrane protein</topology>
    </subcellularLocation>
</comment>
<evidence type="ECO:0000256" key="7">
    <source>
        <dbReference type="ARBA" id="ARBA00023136"/>
    </source>
</evidence>
<reference evidence="9 10" key="1">
    <citation type="submission" date="2015-09" db="EMBL/GenBank/DDBJ databases">
        <authorList>
            <consortium name="Swine Surveillance"/>
        </authorList>
    </citation>
    <scope>NUCLEOTIDE SEQUENCE [LARGE SCALE GENOMIC DNA]</scope>
    <source>
        <strain evidence="9 10">CECT 5294</strain>
    </source>
</reference>
<feature type="transmembrane region" description="Helical" evidence="8">
    <location>
        <begin position="39"/>
        <end position="59"/>
    </location>
</feature>
<evidence type="ECO:0000256" key="5">
    <source>
        <dbReference type="ARBA" id="ARBA00022692"/>
    </source>
</evidence>
<accession>A0A0P1FN47</accession>
<dbReference type="GO" id="GO:0015385">
    <property type="term" value="F:sodium:proton antiporter activity"/>
    <property type="evidence" value="ECO:0007669"/>
    <property type="project" value="TreeGrafter"/>
</dbReference>
<dbReference type="PANTHER" id="PTHR34702">
    <property type="entry name" value="NA(+)/H(+) ANTIPORTER SUBUNIT F1"/>
    <property type="match status" value="1"/>
</dbReference>
<comment type="similarity">
    <text evidence="2">Belongs to the CPA3 antiporters (TC 2.A.63) subunit F family.</text>
</comment>
<dbReference type="eggNOG" id="COG2212">
    <property type="taxonomic scope" value="Bacteria"/>
</dbReference>
<organism evidence="9 10">
    <name type="scientific">Thalassobacter stenotrophicus</name>
    <dbReference type="NCBI Taxonomy" id="266809"/>
    <lineage>
        <taxon>Bacteria</taxon>
        <taxon>Pseudomonadati</taxon>
        <taxon>Pseudomonadota</taxon>
        <taxon>Alphaproteobacteria</taxon>
        <taxon>Rhodobacterales</taxon>
        <taxon>Roseobacteraceae</taxon>
        <taxon>Thalassobacter</taxon>
    </lineage>
</organism>
<dbReference type="STRING" id="266809.PM03_02405"/>
<evidence type="ECO:0000256" key="8">
    <source>
        <dbReference type="SAM" id="Phobius"/>
    </source>
</evidence>
<keyword evidence="4" id="KW-1003">Cell membrane</keyword>
<dbReference type="Pfam" id="PF04066">
    <property type="entry name" value="MrpF_PhaF"/>
    <property type="match status" value="1"/>
</dbReference>
<gene>
    <name evidence="9" type="primary">mrpF</name>
    <name evidence="9" type="ORF">THS5294_03408</name>
</gene>